<feature type="compositionally biased region" description="Basic residues" evidence="1">
    <location>
        <begin position="107"/>
        <end position="119"/>
    </location>
</feature>
<dbReference type="EMBL" id="RQTK01000423">
    <property type="protein sequence ID" value="RUS79870.1"/>
    <property type="molecule type" value="Genomic_DNA"/>
</dbReference>
<feature type="region of interest" description="Disordered" evidence="1">
    <location>
        <begin position="106"/>
        <end position="186"/>
    </location>
</feature>
<evidence type="ECO:0000256" key="1">
    <source>
        <dbReference type="SAM" id="MobiDB-lite"/>
    </source>
</evidence>
<evidence type="ECO:0000313" key="2">
    <source>
        <dbReference type="EMBL" id="RUS79870.1"/>
    </source>
</evidence>
<sequence length="186" mass="20421">MSELEDLAAEAQIVIVGSGLNDGGDSSANVQDTLVGAGGRSSLQSVNPSGDSSADLSNIEALNALFGHRYTDDDPDYLRTVETSEAMSRPPCVEDFFVRRQRDDRWKHRGGGRGYNHHRGAGDRAFQGGRDDFGGDRNRHHGFRGGWGGGDYRRRGHSSDRGYDSRRDTGKGDSDRRDGRSRSPHR</sequence>
<proteinExistence type="predicted"/>
<keyword evidence="3" id="KW-1185">Reference proteome</keyword>
<organism evidence="2 3">
    <name type="scientific">Elysia chlorotica</name>
    <name type="common">Eastern emerald elysia</name>
    <name type="synonym">Sea slug</name>
    <dbReference type="NCBI Taxonomy" id="188477"/>
    <lineage>
        <taxon>Eukaryota</taxon>
        <taxon>Metazoa</taxon>
        <taxon>Spiralia</taxon>
        <taxon>Lophotrochozoa</taxon>
        <taxon>Mollusca</taxon>
        <taxon>Gastropoda</taxon>
        <taxon>Heterobranchia</taxon>
        <taxon>Euthyneura</taxon>
        <taxon>Panpulmonata</taxon>
        <taxon>Sacoglossa</taxon>
        <taxon>Placobranchoidea</taxon>
        <taxon>Plakobranchidae</taxon>
        <taxon>Elysia</taxon>
    </lineage>
</organism>
<feature type="compositionally biased region" description="Basic and acidic residues" evidence="1">
    <location>
        <begin position="151"/>
        <end position="186"/>
    </location>
</feature>
<evidence type="ECO:0000313" key="3">
    <source>
        <dbReference type="Proteomes" id="UP000271974"/>
    </source>
</evidence>
<protein>
    <submittedName>
        <fullName evidence="2">Uncharacterized protein</fullName>
    </submittedName>
</protein>
<dbReference type="Proteomes" id="UP000271974">
    <property type="component" value="Unassembled WGS sequence"/>
</dbReference>
<comment type="caution">
    <text evidence="2">The sequence shown here is derived from an EMBL/GenBank/DDBJ whole genome shotgun (WGS) entry which is preliminary data.</text>
</comment>
<gene>
    <name evidence="2" type="ORF">EGW08_012348</name>
</gene>
<dbReference type="OrthoDB" id="6159426at2759"/>
<name>A0A3S0ZKJ0_ELYCH</name>
<dbReference type="AlphaFoldDB" id="A0A3S0ZKJ0"/>
<accession>A0A3S0ZKJ0</accession>
<reference evidence="2 3" key="1">
    <citation type="submission" date="2019-01" db="EMBL/GenBank/DDBJ databases">
        <title>A draft genome assembly of the solar-powered sea slug Elysia chlorotica.</title>
        <authorList>
            <person name="Cai H."/>
            <person name="Li Q."/>
            <person name="Fang X."/>
            <person name="Li J."/>
            <person name="Curtis N.E."/>
            <person name="Altenburger A."/>
            <person name="Shibata T."/>
            <person name="Feng M."/>
            <person name="Maeda T."/>
            <person name="Schwartz J.A."/>
            <person name="Shigenobu S."/>
            <person name="Lundholm N."/>
            <person name="Nishiyama T."/>
            <person name="Yang H."/>
            <person name="Hasebe M."/>
            <person name="Li S."/>
            <person name="Pierce S.K."/>
            <person name="Wang J."/>
        </authorList>
    </citation>
    <scope>NUCLEOTIDE SEQUENCE [LARGE SCALE GENOMIC DNA]</scope>
    <source>
        <strain evidence="2">EC2010</strain>
        <tissue evidence="2">Whole organism of an adult</tissue>
    </source>
</reference>